<dbReference type="InterPro" id="IPR040401">
    <property type="entry name" value="CCDC162"/>
</dbReference>
<keyword evidence="3" id="KW-1185">Reference proteome</keyword>
<proteinExistence type="predicted"/>
<dbReference type="Proteomes" id="UP000694549">
    <property type="component" value="Unplaced"/>
</dbReference>
<dbReference type="PANTHER" id="PTHR33331">
    <property type="entry name" value="COILED-COIL DOMAIN-CONTAINING PROTEIN 162"/>
    <property type="match status" value="1"/>
</dbReference>
<protein>
    <recommendedName>
        <fullName evidence="4">Coiled-coil domain-containing protein 162</fullName>
    </recommendedName>
</protein>
<reference evidence="2" key="1">
    <citation type="submission" date="2025-08" db="UniProtKB">
        <authorList>
            <consortium name="Ensembl"/>
        </authorList>
    </citation>
    <scope>IDENTIFICATION</scope>
</reference>
<dbReference type="Ensembl" id="ENSAZOT00000026189.1">
    <property type="protein sequence ID" value="ENSAZOP00000024401.1"/>
    <property type="gene ID" value="ENSAZOG00000015708.1"/>
</dbReference>
<accession>A0A8B9VHE0</accession>
<evidence type="ECO:0000256" key="1">
    <source>
        <dbReference type="SAM" id="Coils"/>
    </source>
</evidence>
<keyword evidence="1" id="KW-0175">Coiled coil</keyword>
<organism evidence="2 3">
    <name type="scientific">Anas zonorhyncha</name>
    <name type="common">Eastern spot-billed duck</name>
    <dbReference type="NCBI Taxonomy" id="75864"/>
    <lineage>
        <taxon>Eukaryota</taxon>
        <taxon>Metazoa</taxon>
        <taxon>Chordata</taxon>
        <taxon>Craniata</taxon>
        <taxon>Vertebrata</taxon>
        <taxon>Euteleostomi</taxon>
        <taxon>Archelosauria</taxon>
        <taxon>Archosauria</taxon>
        <taxon>Dinosauria</taxon>
        <taxon>Saurischia</taxon>
        <taxon>Theropoda</taxon>
        <taxon>Coelurosauria</taxon>
        <taxon>Aves</taxon>
        <taxon>Neognathae</taxon>
        <taxon>Galloanserae</taxon>
        <taxon>Anseriformes</taxon>
        <taxon>Anatidae</taxon>
        <taxon>Anatinae</taxon>
        <taxon>Anas</taxon>
    </lineage>
</organism>
<evidence type="ECO:0000313" key="2">
    <source>
        <dbReference type="Ensembl" id="ENSAZOP00000024401.1"/>
    </source>
</evidence>
<feature type="coiled-coil region" evidence="1">
    <location>
        <begin position="505"/>
        <end position="532"/>
    </location>
</feature>
<reference evidence="2" key="2">
    <citation type="submission" date="2025-09" db="UniProtKB">
        <authorList>
            <consortium name="Ensembl"/>
        </authorList>
    </citation>
    <scope>IDENTIFICATION</scope>
</reference>
<feature type="coiled-coil region" evidence="1">
    <location>
        <begin position="632"/>
        <end position="664"/>
    </location>
</feature>
<evidence type="ECO:0008006" key="4">
    <source>
        <dbReference type="Google" id="ProtNLM"/>
    </source>
</evidence>
<evidence type="ECO:0000313" key="3">
    <source>
        <dbReference type="Proteomes" id="UP000694549"/>
    </source>
</evidence>
<sequence>LQPSLPWALHLSLEIVGAFHDVVSYLLAFAQLGNSPSPFSALNPEPLTPDWGGTERIGNELREIQKMIDSLHNPLDPSEVAQLLAAYREVMFLQFDAAIRHRLRETFLSSGNVSAYQNVTDRMSHALPPLSNSAIQSAFASQLRLPQFLDPQSCRTLMHFPWRTFLMDGGLFPVTINNSINVNYNMQLCLCSLSDADRKVAHGELTAMQFLMEDVLQNCNRPAGIARILTDCPDFSPHTNWLQSSKKMCKLLLRHQDPVLSCNLLRSFLILWKQLEMLKAEWGRLKLRTEDINTVPLYKEFCEQYGTDILHPAMKAIARKMGTEEDFGGPVTSTQHILPPKGASEIEMKVYQIQKLLESLEIHMIHDVQKKIKLEMTLVTSERARQESSLPTELWKHRVMRENFSVVRPQIVETFVQRLMENYQESDTEVTFKKSHLQQCLTVLGCDIMARERSNFETYSMFYENILQQLHHLLYQKEQCLVSNLSPSLIPVSIAGLSHGMIMEITALRAQVADLEEENLSLKEKIRKEVRDEYESLVQNLFVTCVHLKGKLDVYRLSIEQRVLEIISEVRREGVDNMIDLKKKFGSSENNGDLKEYLSKEQLQLLQDENIRLSKLVCKLKALNCWKQTTQKARLSAKLRDAEKEAVQNKKECLNAKMMAEQEVTSLEGQLTSIRKTLVKSQADNDKLKKLLHKQKQMLLEMGHQMTQEARKREILSAVKAENTEKMLEEKEQRLECLTKGAEKPSKIGQLQQKRVKKEMHEVNSNYCLSFMVLHSSPPGSHSKWHCAGCLGSRSSFGWHLVFLVAVELALVPLSYRVSIVPLILEINYLGVHARCCAVGTRICSAWYFPVTFPRQGFPPSVPVLQS</sequence>
<dbReference type="PANTHER" id="PTHR33331:SF13">
    <property type="entry name" value="COILED-COIL DOMAIN CONTAINING 162"/>
    <property type="match status" value="1"/>
</dbReference>
<dbReference type="AlphaFoldDB" id="A0A8B9VHE0"/>
<name>A0A8B9VHE0_9AVES</name>